<evidence type="ECO:0000259" key="1">
    <source>
        <dbReference type="Pfam" id="PF13480"/>
    </source>
</evidence>
<dbReference type="Pfam" id="PF13480">
    <property type="entry name" value="Acetyltransf_6"/>
    <property type="match status" value="1"/>
</dbReference>
<name>A0ABU3WZU3_9EURY</name>
<dbReference type="InterPro" id="IPR050644">
    <property type="entry name" value="PG_Glycine_Bridge_Synth"/>
</dbReference>
<dbReference type="PANTHER" id="PTHR36174:SF1">
    <property type="entry name" value="LIPID II:GLYCINE GLYCYLTRANSFERASE"/>
    <property type="match status" value="1"/>
</dbReference>
<dbReference type="PANTHER" id="PTHR36174">
    <property type="entry name" value="LIPID II:GLYCINE GLYCYLTRANSFERASE"/>
    <property type="match status" value="1"/>
</dbReference>
<protein>
    <submittedName>
        <fullName evidence="2">GNAT family N-acetyltransferase</fullName>
    </submittedName>
</protein>
<reference evidence="2 3" key="1">
    <citation type="submission" date="2019-10" db="EMBL/GenBank/DDBJ databases">
        <title>Isolation and characterization of Methanoculleus sp. Wushi-C6 from a hot spring well.</title>
        <authorList>
            <person name="Chen S.-C."/>
            <person name="Lan Z.-H."/>
            <person name="You Y.-T."/>
            <person name="Lai M.-C."/>
        </authorList>
    </citation>
    <scope>NUCLEOTIDE SEQUENCE [LARGE SCALE GENOMIC DNA]</scope>
    <source>
        <strain evidence="2 3">Wushi-C6</strain>
    </source>
</reference>
<dbReference type="Gene3D" id="3.40.630.30">
    <property type="match status" value="1"/>
</dbReference>
<comment type="caution">
    <text evidence="2">The sequence shown here is derived from an EMBL/GenBank/DDBJ whole genome shotgun (WGS) entry which is preliminary data.</text>
</comment>
<accession>A0ABU3WZU3</accession>
<evidence type="ECO:0000313" key="3">
    <source>
        <dbReference type="Proteomes" id="UP001281203"/>
    </source>
</evidence>
<organism evidence="2 3">
    <name type="scientific">Methanoculleus caldifontis</name>
    <dbReference type="NCBI Taxonomy" id="2651577"/>
    <lineage>
        <taxon>Archaea</taxon>
        <taxon>Methanobacteriati</taxon>
        <taxon>Methanobacteriota</taxon>
        <taxon>Stenosarchaea group</taxon>
        <taxon>Methanomicrobia</taxon>
        <taxon>Methanomicrobiales</taxon>
        <taxon>Methanomicrobiaceae</taxon>
        <taxon>Methanoculleus</taxon>
    </lineage>
</organism>
<proteinExistence type="predicted"/>
<dbReference type="InterPro" id="IPR016181">
    <property type="entry name" value="Acyl_CoA_acyltransferase"/>
</dbReference>
<sequence length="362" mass="41996">MWLQKLQTCRRVPAERRNTRLSASIITDREVWDAFIDESPSGLLFHRWDFLKITERHTGYRFLPYGIYKGEELLAVCPLFCRQTNGISIVLSPPPMQAVIPYQGVVMGREYAAAKQSKKESILQVIADGLGEAVGTLAPNYLSITFVPGFHDVRRFIWDGYQTRISYSYTIDLAPSLETLWGNLNAKLRTSLRRFEKEGYYLEEGSDLSLFYDTVRQRFGRPEMNIPMITLDYFEDVFRAYPEYVHVYHLYDRDGDLKGVGTTQEYKRYILWVGGPKIEGTSANEYLQWSLLRDAKLKGFPEFENTGANNPNLNMHKAKYNPDLSIFFEVSREDGVGRVAKWAYSNIINRPQIKKRMVPYVR</sequence>
<evidence type="ECO:0000313" key="2">
    <source>
        <dbReference type="EMBL" id="MDV2480887.1"/>
    </source>
</evidence>
<keyword evidence="3" id="KW-1185">Reference proteome</keyword>
<dbReference type="EMBL" id="WBKO01000001">
    <property type="protein sequence ID" value="MDV2480887.1"/>
    <property type="molecule type" value="Genomic_DNA"/>
</dbReference>
<dbReference type="InterPro" id="IPR038740">
    <property type="entry name" value="BioF2-like_GNAT_dom"/>
</dbReference>
<feature type="domain" description="BioF2-like acetyltransferase" evidence="1">
    <location>
        <begin position="186"/>
        <end position="310"/>
    </location>
</feature>
<dbReference type="SUPFAM" id="SSF55729">
    <property type="entry name" value="Acyl-CoA N-acyltransferases (Nat)"/>
    <property type="match status" value="1"/>
</dbReference>
<gene>
    <name evidence="2" type="ORF">F8E02_02465</name>
</gene>
<dbReference type="Proteomes" id="UP001281203">
    <property type="component" value="Unassembled WGS sequence"/>
</dbReference>